<dbReference type="SUPFAM" id="SSF53187">
    <property type="entry name" value="Zn-dependent exopeptidases"/>
    <property type="match status" value="1"/>
</dbReference>
<dbReference type="NCBIfam" id="TIGR01891">
    <property type="entry name" value="amidohydrolases"/>
    <property type="match status" value="1"/>
</dbReference>
<dbReference type="PIRSF" id="PIRSF005962">
    <property type="entry name" value="Pept_M20D_amidohydro"/>
    <property type="match status" value="1"/>
</dbReference>
<dbReference type="PANTHER" id="PTHR11014:SF63">
    <property type="entry name" value="METALLOPEPTIDASE, PUTATIVE (AFU_ORTHOLOGUE AFUA_6G09600)-RELATED"/>
    <property type="match status" value="1"/>
</dbReference>
<keyword evidence="3" id="KW-1185">Reference proteome</keyword>
<name>A0ABP8WB54_9PSEU</name>
<reference evidence="3" key="1">
    <citation type="journal article" date="2019" name="Int. J. Syst. Evol. Microbiol.">
        <title>The Global Catalogue of Microorganisms (GCM) 10K type strain sequencing project: providing services to taxonomists for standard genome sequencing and annotation.</title>
        <authorList>
            <consortium name="The Broad Institute Genomics Platform"/>
            <consortium name="The Broad Institute Genome Sequencing Center for Infectious Disease"/>
            <person name="Wu L."/>
            <person name="Ma J."/>
        </authorList>
    </citation>
    <scope>NUCLEOTIDE SEQUENCE [LARGE SCALE GENOMIC DNA]</scope>
    <source>
        <strain evidence="3">JCM 18055</strain>
    </source>
</reference>
<dbReference type="InterPro" id="IPR011650">
    <property type="entry name" value="Peptidase_M20_dimer"/>
</dbReference>
<evidence type="ECO:0000313" key="3">
    <source>
        <dbReference type="Proteomes" id="UP001500325"/>
    </source>
</evidence>
<evidence type="ECO:0000313" key="2">
    <source>
        <dbReference type="EMBL" id="GAA4684092.1"/>
    </source>
</evidence>
<dbReference type="EMBL" id="BAABIC010000005">
    <property type="protein sequence ID" value="GAA4684092.1"/>
    <property type="molecule type" value="Genomic_DNA"/>
</dbReference>
<accession>A0ABP8WB54</accession>
<gene>
    <name evidence="2" type="ORF">GCM10023215_18460</name>
</gene>
<dbReference type="SUPFAM" id="SSF55031">
    <property type="entry name" value="Bacterial exopeptidase dimerisation domain"/>
    <property type="match status" value="1"/>
</dbReference>
<dbReference type="InterPro" id="IPR036264">
    <property type="entry name" value="Bact_exopeptidase_dim_dom"/>
</dbReference>
<evidence type="ECO:0000259" key="1">
    <source>
        <dbReference type="Pfam" id="PF07687"/>
    </source>
</evidence>
<dbReference type="Pfam" id="PF07687">
    <property type="entry name" value="M20_dimer"/>
    <property type="match status" value="1"/>
</dbReference>
<dbReference type="PANTHER" id="PTHR11014">
    <property type="entry name" value="PEPTIDASE M20 FAMILY MEMBER"/>
    <property type="match status" value="1"/>
</dbReference>
<proteinExistence type="predicted"/>
<sequence length="425" mass="44742">MPSATSVDGALHADLAELYRDLHRHPELSFQETRTARIVAERLRRTGFETTTEVGRTGVVGVLRNGDGPTALLRADMDALPVPEATGLPYASAARGRNRDGQEVPVMHACGHDMHMTCLLGAASVLAGDRASWSGTVLLVFQPAEEIWAGARAMVDDGLFDRFGRPDIVLGQHVAPMPAGTLGLHAGPALAAADSVRITLFGRGGHAAVPQATVDPVVMAASAVLRLQTLVSREVAGTDFAIVTVGALHAGTKENIIPDHADLLVSVRSADPAVRRRLHEGIDRIVRAEASASGAPRDPEVVLFDHSPVLVNDEQATARTRAAFAELIAPRPVLDPGLVGVTEDFGLYATEAGVPGVFWWLGGADPAAFEEASGPEEVLRLMTRLPTNHSPLFAPVIEPTLATGVAALVCAARTWLPPGGAQEAR</sequence>
<comment type="caution">
    <text evidence="2">The sequence shown here is derived from an EMBL/GenBank/DDBJ whole genome shotgun (WGS) entry which is preliminary data.</text>
</comment>
<dbReference type="InterPro" id="IPR002933">
    <property type="entry name" value="Peptidase_M20"/>
</dbReference>
<dbReference type="Gene3D" id="3.40.630.10">
    <property type="entry name" value="Zn peptidases"/>
    <property type="match status" value="1"/>
</dbReference>
<dbReference type="RefSeq" id="WP_345379764.1">
    <property type="nucleotide sequence ID" value="NZ_BAABIC010000005.1"/>
</dbReference>
<dbReference type="Gene3D" id="3.30.70.360">
    <property type="match status" value="1"/>
</dbReference>
<feature type="domain" description="Peptidase M20 dimerisation" evidence="1">
    <location>
        <begin position="195"/>
        <end position="290"/>
    </location>
</feature>
<dbReference type="Proteomes" id="UP001500325">
    <property type="component" value="Unassembled WGS sequence"/>
</dbReference>
<organism evidence="2 3">
    <name type="scientific">Pseudonocardia yuanmonensis</name>
    <dbReference type="NCBI Taxonomy" id="1095914"/>
    <lineage>
        <taxon>Bacteria</taxon>
        <taxon>Bacillati</taxon>
        <taxon>Actinomycetota</taxon>
        <taxon>Actinomycetes</taxon>
        <taxon>Pseudonocardiales</taxon>
        <taxon>Pseudonocardiaceae</taxon>
        <taxon>Pseudonocardia</taxon>
    </lineage>
</organism>
<dbReference type="Pfam" id="PF01546">
    <property type="entry name" value="Peptidase_M20"/>
    <property type="match status" value="1"/>
</dbReference>
<dbReference type="InterPro" id="IPR017439">
    <property type="entry name" value="Amidohydrolase"/>
</dbReference>
<protein>
    <submittedName>
        <fullName evidence="2">M20 family metallopeptidase</fullName>
    </submittedName>
</protein>